<evidence type="ECO:0000256" key="12">
    <source>
        <dbReference type="PROSITE-ProRule" id="PRU01343"/>
    </source>
</evidence>
<feature type="compositionally biased region" description="Polar residues" evidence="13">
    <location>
        <begin position="1130"/>
        <end position="1160"/>
    </location>
</feature>
<keyword evidence="9" id="KW-0238">DNA-binding</keyword>
<dbReference type="Gene3D" id="3.30.65.10">
    <property type="entry name" value="Bacterial Topoisomerase I, domain 1"/>
    <property type="match status" value="1"/>
</dbReference>
<dbReference type="CDD" id="cd03362">
    <property type="entry name" value="TOPRIM_TopoIA_TopoIII"/>
    <property type="match status" value="1"/>
</dbReference>
<dbReference type="SMART" id="SM00437">
    <property type="entry name" value="TOP1Ac"/>
    <property type="match status" value="1"/>
</dbReference>
<feature type="region of interest" description="Disordered" evidence="13">
    <location>
        <begin position="757"/>
        <end position="891"/>
    </location>
</feature>
<evidence type="ECO:0000256" key="1">
    <source>
        <dbReference type="ARBA" id="ARBA00000213"/>
    </source>
</evidence>
<feature type="compositionally biased region" description="Polar residues" evidence="13">
    <location>
        <begin position="869"/>
        <end position="878"/>
    </location>
</feature>
<feature type="compositionally biased region" description="Basic and acidic residues" evidence="13">
    <location>
        <begin position="808"/>
        <end position="817"/>
    </location>
</feature>
<evidence type="ECO:0000256" key="3">
    <source>
        <dbReference type="ARBA" id="ARBA00012891"/>
    </source>
</evidence>
<name>A0A6J1LHB8_DROHY</name>
<keyword evidence="6 12" id="KW-0863">Zinc-finger</keyword>
<keyword evidence="5" id="KW-0677">Repeat</keyword>
<dbReference type="Pfam" id="PF01131">
    <property type="entry name" value="Topoisom_bac"/>
    <property type="match status" value="1"/>
</dbReference>
<dbReference type="FunFam" id="1.10.290.10:FF:000001">
    <property type="entry name" value="DNA topoisomerase"/>
    <property type="match status" value="1"/>
</dbReference>
<comment type="similarity">
    <text evidence="2">Belongs to the type IA topoisomerase family.</text>
</comment>
<feature type="domain" description="GRF-type" evidence="15">
    <location>
        <begin position="1005"/>
        <end position="1046"/>
    </location>
</feature>
<organism evidence="17 18">
    <name type="scientific">Drosophila hydei</name>
    <name type="common">Fruit fly</name>
    <dbReference type="NCBI Taxonomy" id="7224"/>
    <lineage>
        <taxon>Eukaryota</taxon>
        <taxon>Metazoa</taxon>
        <taxon>Ecdysozoa</taxon>
        <taxon>Arthropoda</taxon>
        <taxon>Hexapoda</taxon>
        <taxon>Insecta</taxon>
        <taxon>Pterygota</taxon>
        <taxon>Neoptera</taxon>
        <taxon>Endopterygota</taxon>
        <taxon>Diptera</taxon>
        <taxon>Brachycera</taxon>
        <taxon>Muscomorpha</taxon>
        <taxon>Ephydroidea</taxon>
        <taxon>Drosophilidae</taxon>
        <taxon>Drosophila</taxon>
    </lineage>
</organism>
<feature type="domain" description="Topo IA-type catalytic" evidence="16">
    <location>
        <begin position="188"/>
        <end position="609"/>
    </location>
</feature>
<dbReference type="InterPro" id="IPR006171">
    <property type="entry name" value="TOPRIM_dom"/>
</dbReference>
<dbReference type="GO" id="GO:0031422">
    <property type="term" value="C:RecQ family helicase-topoisomerase III complex"/>
    <property type="evidence" value="ECO:0007669"/>
    <property type="project" value="TreeGrafter"/>
</dbReference>
<dbReference type="InterPro" id="IPR003601">
    <property type="entry name" value="Topo_IA_2"/>
</dbReference>
<feature type="domain" description="GRF-type" evidence="15">
    <location>
        <begin position="1237"/>
        <end position="1278"/>
    </location>
</feature>
<dbReference type="CDD" id="cd00186">
    <property type="entry name" value="TOP1Ac"/>
    <property type="match status" value="1"/>
</dbReference>
<keyword evidence="17" id="KW-1185">Reference proteome</keyword>
<dbReference type="PROSITE" id="PS52039">
    <property type="entry name" value="TOPO_IA_2"/>
    <property type="match status" value="1"/>
</dbReference>
<accession>A0A6J1LHB8</accession>
<dbReference type="GO" id="GO:0006281">
    <property type="term" value="P:DNA repair"/>
    <property type="evidence" value="ECO:0007669"/>
    <property type="project" value="TreeGrafter"/>
</dbReference>
<evidence type="ECO:0000256" key="8">
    <source>
        <dbReference type="ARBA" id="ARBA00023029"/>
    </source>
</evidence>
<dbReference type="PRINTS" id="PR00417">
    <property type="entry name" value="PRTPISMRASEI"/>
</dbReference>
<reference evidence="18" key="1">
    <citation type="submission" date="2025-08" db="UniProtKB">
        <authorList>
            <consortium name="RefSeq"/>
        </authorList>
    </citation>
    <scope>IDENTIFICATION</scope>
    <source>
        <strain evidence="18">15085-1641.00</strain>
        <tissue evidence="18">Whole body</tissue>
    </source>
</reference>
<dbReference type="GeneID" id="111594720"/>
<dbReference type="PROSITE" id="PS51999">
    <property type="entry name" value="ZF_GRF"/>
    <property type="match status" value="2"/>
</dbReference>
<evidence type="ECO:0000259" key="15">
    <source>
        <dbReference type="PROSITE" id="PS51999"/>
    </source>
</evidence>
<comment type="function">
    <text evidence="11">Releases the supercoiling and torsional tension of DNA introduced during the DNA replication and transcription by transiently cleaving and rejoining one strand of the DNA duplex. Introduces a single-strand break via transesterification at a target site in duplex DNA. The scissile phosphodiester is attacked by the catalytic tyrosine of the enzyme, resulting in the formation of a DNA-(5'-phosphotyrosyl)-enzyme intermediate and the expulsion of a 3'-OH DNA strand. The free DNA strand than undergoes passage around the unbroken strand thus removing DNA supercoils. Finally, in the religation step, the DNA 3'-OH attacks the covalent intermediate to expel the active-site tyrosine and restore the DNA phosphodiester backbone. Weakly relaxes negative supercoils and displays a distinct preference for binding single-stranded DNA.</text>
</comment>
<dbReference type="GO" id="GO:0003677">
    <property type="term" value="F:DNA binding"/>
    <property type="evidence" value="ECO:0007669"/>
    <property type="project" value="UniProtKB-KW"/>
</dbReference>
<dbReference type="SMART" id="SM00493">
    <property type="entry name" value="TOPRIM"/>
    <property type="match status" value="1"/>
</dbReference>
<dbReference type="InterPro" id="IPR034144">
    <property type="entry name" value="TOPRIM_TopoIII"/>
</dbReference>
<dbReference type="GO" id="GO:0008270">
    <property type="term" value="F:zinc ion binding"/>
    <property type="evidence" value="ECO:0007669"/>
    <property type="project" value="UniProtKB-KW"/>
</dbReference>
<dbReference type="GO" id="GO:0005634">
    <property type="term" value="C:nucleus"/>
    <property type="evidence" value="ECO:0007669"/>
    <property type="project" value="TreeGrafter"/>
</dbReference>
<dbReference type="InterPro" id="IPR023406">
    <property type="entry name" value="Topo_IA_AS"/>
</dbReference>
<gene>
    <name evidence="18" type="primary">LOC111594720</name>
</gene>
<dbReference type="GO" id="GO:0003917">
    <property type="term" value="F:DNA topoisomerase type I (single strand cut, ATP-independent) activity"/>
    <property type="evidence" value="ECO:0007669"/>
    <property type="project" value="UniProtKB-EC"/>
</dbReference>
<dbReference type="CTD" id="35236"/>
<dbReference type="Gene3D" id="3.40.50.140">
    <property type="match status" value="1"/>
</dbReference>
<evidence type="ECO:0000256" key="10">
    <source>
        <dbReference type="ARBA" id="ARBA00023235"/>
    </source>
</evidence>
<feature type="compositionally biased region" description="Low complexity" evidence="13">
    <location>
        <begin position="1285"/>
        <end position="1298"/>
    </location>
</feature>
<evidence type="ECO:0000256" key="5">
    <source>
        <dbReference type="ARBA" id="ARBA00022737"/>
    </source>
</evidence>
<dbReference type="InterPro" id="IPR013498">
    <property type="entry name" value="Topo_IA_Znf"/>
</dbReference>
<feature type="compositionally biased region" description="Polar residues" evidence="13">
    <location>
        <begin position="1170"/>
        <end position="1221"/>
    </location>
</feature>
<evidence type="ECO:0000256" key="7">
    <source>
        <dbReference type="ARBA" id="ARBA00022833"/>
    </source>
</evidence>
<evidence type="ECO:0000256" key="11">
    <source>
        <dbReference type="ARBA" id="ARBA00056363"/>
    </source>
</evidence>
<evidence type="ECO:0000256" key="6">
    <source>
        <dbReference type="ARBA" id="ARBA00022771"/>
    </source>
</evidence>
<evidence type="ECO:0000313" key="18">
    <source>
        <dbReference type="RefSeq" id="XP_023163917.2"/>
    </source>
</evidence>
<dbReference type="InterPro" id="IPR010666">
    <property type="entry name" value="Znf_GRF"/>
</dbReference>
<evidence type="ECO:0000256" key="2">
    <source>
        <dbReference type="ARBA" id="ARBA00009446"/>
    </source>
</evidence>
<feature type="region of interest" description="Disordered" evidence="13">
    <location>
        <begin position="1280"/>
        <end position="1299"/>
    </location>
</feature>
<feature type="compositionally biased region" description="Polar residues" evidence="13">
    <location>
        <begin position="835"/>
        <end position="853"/>
    </location>
</feature>
<evidence type="ECO:0000313" key="17">
    <source>
        <dbReference type="Proteomes" id="UP000504633"/>
    </source>
</evidence>
<dbReference type="Proteomes" id="UP000504633">
    <property type="component" value="Unplaced"/>
</dbReference>
<evidence type="ECO:0000256" key="9">
    <source>
        <dbReference type="ARBA" id="ARBA00023125"/>
    </source>
</evidence>
<feature type="compositionally biased region" description="Polar residues" evidence="13">
    <location>
        <begin position="1095"/>
        <end position="1122"/>
    </location>
</feature>
<dbReference type="Pfam" id="PF01751">
    <property type="entry name" value="Toprim"/>
    <property type="match status" value="1"/>
</dbReference>
<feature type="compositionally biased region" description="Gly residues" evidence="13">
    <location>
        <begin position="820"/>
        <end position="829"/>
    </location>
</feature>
<keyword evidence="10" id="KW-0413">Isomerase</keyword>
<dbReference type="PROSITE" id="PS50880">
    <property type="entry name" value="TOPRIM"/>
    <property type="match status" value="1"/>
</dbReference>
<dbReference type="PANTHER" id="PTHR11390">
    <property type="entry name" value="PROKARYOTIC DNA TOPOISOMERASE"/>
    <property type="match status" value="1"/>
</dbReference>
<dbReference type="SUPFAM" id="SSF56712">
    <property type="entry name" value="Prokaryotic type I DNA topoisomerase"/>
    <property type="match status" value="1"/>
</dbReference>
<dbReference type="InterPro" id="IPR013826">
    <property type="entry name" value="Topo_IA_cen_sub3"/>
</dbReference>
<dbReference type="InterPro" id="IPR013825">
    <property type="entry name" value="Topo_IA_cen_sub2"/>
</dbReference>
<dbReference type="GO" id="GO:0006310">
    <property type="term" value="P:DNA recombination"/>
    <property type="evidence" value="ECO:0007669"/>
    <property type="project" value="TreeGrafter"/>
</dbReference>
<dbReference type="Pfam" id="PF06839">
    <property type="entry name" value="Zn_ribbon_GRF"/>
    <property type="match status" value="2"/>
</dbReference>
<feature type="region of interest" description="Disordered" evidence="13">
    <location>
        <begin position="1070"/>
        <end position="1221"/>
    </location>
</feature>
<dbReference type="Gene3D" id="1.10.290.10">
    <property type="entry name" value="Topoisomerase I, domain 4"/>
    <property type="match status" value="1"/>
</dbReference>
<proteinExistence type="inferred from homology"/>
<dbReference type="InterPro" id="IPR013497">
    <property type="entry name" value="Topo_IA_cen"/>
</dbReference>
<dbReference type="InterPro" id="IPR013824">
    <property type="entry name" value="Topo_IA_cen_sub1"/>
</dbReference>
<keyword evidence="4" id="KW-0479">Metal-binding</keyword>
<dbReference type="KEGG" id="dhe:111594720"/>
<dbReference type="Gene3D" id="2.70.20.10">
    <property type="entry name" value="Topoisomerase I, domain 3"/>
    <property type="match status" value="1"/>
</dbReference>
<dbReference type="Pfam" id="PF01396">
    <property type="entry name" value="Zn_ribbon_Top1"/>
    <property type="match status" value="1"/>
</dbReference>
<dbReference type="OrthoDB" id="430051at2759"/>
<dbReference type="GO" id="GO:0006265">
    <property type="term" value="P:DNA topological change"/>
    <property type="evidence" value="ECO:0007669"/>
    <property type="project" value="InterPro"/>
</dbReference>
<dbReference type="OMA" id="WYKTCLP"/>
<keyword evidence="8" id="KW-0799">Topoisomerase</keyword>
<dbReference type="SMART" id="SM00436">
    <property type="entry name" value="TOP1Bc"/>
    <property type="match status" value="1"/>
</dbReference>
<feature type="compositionally biased region" description="Gly residues" evidence="13">
    <location>
        <begin position="762"/>
        <end position="807"/>
    </location>
</feature>
<evidence type="ECO:0000259" key="16">
    <source>
        <dbReference type="PROSITE" id="PS52039"/>
    </source>
</evidence>
<dbReference type="FunFam" id="3.40.50.140:FF:000003">
    <property type="entry name" value="DNA topoisomerase"/>
    <property type="match status" value="1"/>
</dbReference>
<comment type="catalytic activity">
    <reaction evidence="1">
        <text>ATP-independent breakage of single-stranded DNA, followed by passage and rejoining.</text>
        <dbReference type="EC" id="5.6.2.1"/>
    </reaction>
</comment>
<dbReference type="EC" id="5.6.2.1" evidence="3"/>
<protein>
    <recommendedName>
        <fullName evidence="3">DNA topoisomerase</fullName>
        <ecNumber evidence="3">5.6.2.1</ecNumber>
    </recommendedName>
</protein>
<dbReference type="InterPro" id="IPR023405">
    <property type="entry name" value="Topo_IA_core_domain"/>
</dbReference>
<evidence type="ECO:0000259" key="14">
    <source>
        <dbReference type="PROSITE" id="PS50880"/>
    </source>
</evidence>
<dbReference type="PANTHER" id="PTHR11390:SF21">
    <property type="entry name" value="DNA TOPOISOMERASE 3-ALPHA"/>
    <property type="match status" value="1"/>
</dbReference>
<sequence length="1324" mass="145492">MLVNALKCLHLVKHARFYSKQTKDMKFLNVAEKNDAAKTIAGLLSNGTAQRREGYSVYNKVYDFETQVRGRNAKMVMTSVSGHLMELEFLQSYRNWRNVDPRSLFDAPIRKSVSENYLPIKRTLEREVRGCQGLIIWTDCDREGENIGYEIIDVCRAIRPNLTIHRAIFSEITSVAVRRALQQLGVPDKRQSEAVDVRTELDLRTGAAITRFQTMRLQRLFPGNIADKLISYGSCQIPTLGFVAERYKEIEAFVSEPFWKIRVLHSIEDLTVEFNWARNRLFDKDACENYLLLCLAEPEPRATVESVIVKPKHKWRPTPLDTVEMEKLGSRKLKLSAKETMTIAEKLYSKGLISYPRTETNQFSKEFDLTPLVEHQTAHEHWGAFAQRVLEWGPNPRNGNKSDQAHPPIHPTKLVSNLQGNEALVYELVVRHFLACVSKDAVGSETIVNIDIAGEKFSANGLVIHERNYLDVYVYDKWSAKQIHNYQRGQRFEPTEIMLHEGATTAPPLLTEADLIALMEKHGIGTDATHAEHINTIKERGYIGVVEKGALVPGVIGMGLYEGYDAMELTLSKPLLRAEFEADLKRICLGEKEPKLVLREQIAKYKLAYQQIMDKITAMDDKIAQRINETPTAATGSESSVLVHELFQCPKCDQAPLALKPKKNQTSFFIGCLNFPDCKNVIWLPEECKELTVLEECCPTCGEGYKMLKFKLSTPYYRGLFNAPHGWYKNCLRCDELFRRTFNINLDQVKRVGGIVAQAGSSGPGPDGGGGGGGGGWGRGGGGGWGGGGGGGRGGGGGGGRGGGGRGGGDDRGEGRGGKKGGGSGGEGGPASRTRPGSGNSFGSEGNADTQKPTKPKRKSKAIDGAAAGSTTTNSRDNGSLERFFDSDNDGSDEQLLAAAAVAESESAIASQLDEDIAAAFAADDDADFEALLSGDNNHSNNNNKRMSANLDSSLTQWMREAYEAEERPILWGRQAHAAAETKPTVKKARLNEVSPDRASNAVLCSGCHQPARQQTVLRDGPNKGRHYYKCPKPNECKFFQWADHHATAADTTSQISNWGREVLESNSSSSGAAAVAREESNSEDFSWGTKAAAQRSNSQDSNVSNWGSGGTMEQNRSSSLKTFGWGTESGAQPGTTVTKASTYNKNSSWGIQPPTQQRAGVQITDDRNNLSSWGTAAVNPSNHDWGRSRSSQTTSTWNRNDSSYTSTSSQNTGIRYNSSSTITVTQRSATDSNPKCNCDKPAKDLIVRKDGPNKGRSFFACANREKSCGFFQWGDTNEQREANSSKSNGSAAAPAGNRTRRCGLCREEGHTRQKCPRKEDFNY</sequence>
<dbReference type="InterPro" id="IPR000380">
    <property type="entry name" value="Topo_IA"/>
</dbReference>
<dbReference type="RefSeq" id="XP_023163917.2">
    <property type="nucleotide sequence ID" value="XM_023308149.2"/>
</dbReference>
<dbReference type="Gene3D" id="1.10.460.10">
    <property type="entry name" value="Topoisomerase I, domain 2"/>
    <property type="match status" value="1"/>
</dbReference>
<evidence type="ECO:0000256" key="4">
    <source>
        <dbReference type="ARBA" id="ARBA00022723"/>
    </source>
</evidence>
<keyword evidence="7" id="KW-0862">Zinc</keyword>
<feature type="domain" description="Toprim" evidence="14">
    <location>
        <begin position="26"/>
        <end position="170"/>
    </location>
</feature>
<dbReference type="PROSITE" id="PS00396">
    <property type="entry name" value="TOPO_IA_1"/>
    <property type="match status" value="1"/>
</dbReference>
<evidence type="ECO:0000256" key="13">
    <source>
        <dbReference type="SAM" id="MobiDB-lite"/>
    </source>
</evidence>
<dbReference type="InterPro" id="IPR003602">
    <property type="entry name" value="Topo_IA_DNA-bd_dom"/>
</dbReference>